<feature type="region of interest" description="Disordered" evidence="5">
    <location>
        <begin position="160"/>
        <end position="228"/>
    </location>
</feature>
<gene>
    <name evidence="7" type="ORF">S7711_05824</name>
</gene>
<dbReference type="SMART" id="SM00906">
    <property type="entry name" value="Fungal_trans"/>
    <property type="match status" value="1"/>
</dbReference>
<dbReference type="HOGENOM" id="CLU_008511_3_1_1"/>
<evidence type="ECO:0000313" key="8">
    <source>
        <dbReference type="Proteomes" id="UP000028045"/>
    </source>
</evidence>
<keyword evidence="3" id="KW-0804">Transcription</keyword>
<feature type="region of interest" description="Disordered" evidence="5">
    <location>
        <begin position="700"/>
        <end position="725"/>
    </location>
</feature>
<evidence type="ECO:0000256" key="5">
    <source>
        <dbReference type="SAM" id="MobiDB-lite"/>
    </source>
</evidence>
<keyword evidence="8" id="KW-1185">Reference proteome</keyword>
<dbReference type="CDD" id="cd12148">
    <property type="entry name" value="fungal_TF_MHR"/>
    <property type="match status" value="1"/>
</dbReference>
<keyword evidence="4" id="KW-0539">Nucleus</keyword>
<dbReference type="AlphaFoldDB" id="A0A084AM61"/>
<dbReference type="Pfam" id="PF04082">
    <property type="entry name" value="Fungal_trans"/>
    <property type="match status" value="1"/>
</dbReference>
<dbReference type="GO" id="GO:0000435">
    <property type="term" value="P:positive regulation of transcription from RNA polymerase II promoter by galactose"/>
    <property type="evidence" value="ECO:0007669"/>
    <property type="project" value="TreeGrafter"/>
</dbReference>
<evidence type="ECO:0000256" key="3">
    <source>
        <dbReference type="ARBA" id="ARBA00023163"/>
    </source>
</evidence>
<accession>A0A084AM61</accession>
<protein>
    <recommendedName>
        <fullName evidence="6">Xylanolytic transcriptional activator regulatory domain-containing protein</fullName>
    </recommendedName>
</protein>
<feature type="compositionally biased region" description="Polar residues" evidence="5">
    <location>
        <begin position="160"/>
        <end position="173"/>
    </location>
</feature>
<dbReference type="GO" id="GO:0008270">
    <property type="term" value="F:zinc ion binding"/>
    <property type="evidence" value="ECO:0007669"/>
    <property type="project" value="InterPro"/>
</dbReference>
<keyword evidence="2" id="KW-0238">DNA-binding</keyword>
<reference evidence="7 8" key="1">
    <citation type="journal article" date="2014" name="BMC Genomics">
        <title>Comparative genome sequencing reveals chemotype-specific gene clusters in the toxigenic black mold Stachybotrys.</title>
        <authorList>
            <person name="Semeiks J."/>
            <person name="Borek D."/>
            <person name="Otwinowski Z."/>
            <person name="Grishin N.V."/>
        </authorList>
    </citation>
    <scope>NUCLEOTIDE SEQUENCE [LARGE SCALE GENOMIC DNA]</scope>
    <source>
        <strain evidence="8">CBS 109288 / IBT 7711</strain>
    </source>
</reference>
<dbReference type="Proteomes" id="UP000028045">
    <property type="component" value="Unassembled WGS sequence"/>
</dbReference>
<proteinExistence type="predicted"/>
<keyword evidence="1" id="KW-0805">Transcription regulation</keyword>
<name>A0A084AM61_STACB</name>
<evidence type="ECO:0000313" key="7">
    <source>
        <dbReference type="EMBL" id="KEY66390.1"/>
    </source>
</evidence>
<evidence type="ECO:0000259" key="6">
    <source>
        <dbReference type="SMART" id="SM00906"/>
    </source>
</evidence>
<dbReference type="InterPro" id="IPR007219">
    <property type="entry name" value="XnlR_reg_dom"/>
</dbReference>
<dbReference type="InterPro" id="IPR011057">
    <property type="entry name" value="Mss4-like_sf"/>
</dbReference>
<dbReference type="GO" id="GO:0006351">
    <property type="term" value="P:DNA-templated transcription"/>
    <property type="evidence" value="ECO:0007669"/>
    <property type="project" value="InterPro"/>
</dbReference>
<dbReference type="InterPro" id="IPR008930">
    <property type="entry name" value="Terpenoid_cyclase/PrenylTrfase"/>
</dbReference>
<dbReference type="GO" id="GO:0005634">
    <property type="term" value="C:nucleus"/>
    <property type="evidence" value="ECO:0007669"/>
    <property type="project" value="TreeGrafter"/>
</dbReference>
<dbReference type="InterPro" id="IPR051127">
    <property type="entry name" value="Fungal_SecMet_Regulators"/>
</dbReference>
<dbReference type="PANTHER" id="PTHR47424:SF3">
    <property type="entry name" value="REGULATORY PROTEIN GAL4"/>
    <property type="match status" value="1"/>
</dbReference>
<feature type="compositionally biased region" description="Basic and acidic residues" evidence="5">
    <location>
        <begin position="707"/>
        <end position="725"/>
    </location>
</feature>
<dbReference type="SUPFAM" id="SSF51316">
    <property type="entry name" value="Mss4-like"/>
    <property type="match status" value="1"/>
</dbReference>
<evidence type="ECO:0000256" key="2">
    <source>
        <dbReference type="ARBA" id="ARBA00023125"/>
    </source>
</evidence>
<feature type="compositionally biased region" description="Low complexity" evidence="5">
    <location>
        <begin position="215"/>
        <end position="228"/>
    </location>
</feature>
<dbReference type="SUPFAM" id="SSF48239">
    <property type="entry name" value="Terpenoid cyclases/Protein prenyltransferases"/>
    <property type="match status" value="1"/>
</dbReference>
<dbReference type="PANTHER" id="PTHR47424">
    <property type="entry name" value="REGULATORY PROTEIN GAL4"/>
    <property type="match status" value="1"/>
</dbReference>
<dbReference type="OrthoDB" id="424974at2759"/>
<dbReference type="Gene3D" id="2.170.150.70">
    <property type="match status" value="1"/>
</dbReference>
<evidence type="ECO:0000256" key="4">
    <source>
        <dbReference type="ARBA" id="ARBA00023242"/>
    </source>
</evidence>
<organism evidence="7 8">
    <name type="scientific">Stachybotrys chartarum (strain CBS 109288 / IBT 7711)</name>
    <name type="common">Toxic black mold</name>
    <name type="synonym">Stilbospora chartarum</name>
    <dbReference type="NCBI Taxonomy" id="1280523"/>
    <lineage>
        <taxon>Eukaryota</taxon>
        <taxon>Fungi</taxon>
        <taxon>Dikarya</taxon>
        <taxon>Ascomycota</taxon>
        <taxon>Pezizomycotina</taxon>
        <taxon>Sordariomycetes</taxon>
        <taxon>Hypocreomycetidae</taxon>
        <taxon>Hypocreales</taxon>
        <taxon>Stachybotryaceae</taxon>
        <taxon>Stachybotrys</taxon>
    </lineage>
</organism>
<evidence type="ECO:0000256" key="1">
    <source>
        <dbReference type="ARBA" id="ARBA00023015"/>
    </source>
</evidence>
<dbReference type="EMBL" id="KL648659">
    <property type="protein sequence ID" value="KEY66390.1"/>
    <property type="molecule type" value="Genomic_DNA"/>
</dbReference>
<dbReference type="GO" id="GO:0000981">
    <property type="term" value="F:DNA-binding transcription factor activity, RNA polymerase II-specific"/>
    <property type="evidence" value="ECO:0007669"/>
    <property type="project" value="TreeGrafter"/>
</dbReference>
<dbReference type="GO" id="GO:0000978">
    <property type="term" value="F:RNA polymerase II cis-regulatory region sequence-specific DNA binding"/>
    <property type="evidence" value="ECO:0007669"/>
    <property type="project" value="TreeGrafter"/>
</dbReference>
<sequence>MQKAEIKQGLGPAVFQAEIWWGSQADATLGTTSLLLVLTLNAPEAEGLGFGSWLEFLGMTIATARPLAATRSRSADADIAKFTHEDVRISAQDGSIRDYILSETASGAPKTKSFCGTCGCTLWTVPQSATGKFLIVRTSLIDGGQVNHISANPTINVASPTQSRHVHGSANSPTPVPRSHLRPLHDHAPAGPWMNDPTDHAPVPVPIHHPSATESLADSRASDDVSASAMSRDQVNAVSPSVINSMTAVVDEGTTSREYFGSSSAGSFTAQIKKAIDARVGGGRSADARPNHVFTRQSTNAVAPGNQAFIEANRVLPTRRQADRLLSLYWTYVDPLYPFLDRPTWEQAYHGLFNGLTISVDEHLFIATMNIIFALCTQLQESMTWEEREASSSIFFGRAQQLLPLNTWDPGSIELVQYLLLASQYLQSTDEPHQTWMVVGAAIRIAQGLGLHLNETAVEHPEMGDPSLLRRVWYGCVLMDRMVSMTHGRPPMMSSQLASALPLPTLSPPVGKPTGPNTYAAETDPSFFVKSVELYEIIQSLYYGAGALAKSKQTTSEHGAHFEEEATDLCTVIQLDKSLAIWERSLPGRLRYRFEGDRDETTYRQAVVLHLRHNCAVLCTTTAQNLVAALLEYQTADGSIGLLPAWWYRVYYVYTAATVLIAAKLRPDVFAGGCGQSARKCVAALFFLYSKILQDGSASGTASRAPAHNEDHPEQGSHDAGDNHQTESVNDFSFPLVDFDQQHLDEVEFDVNNLAWLNDMNAAWDLLHGG</sequence>
<feature type="domain" description="Xylanolytic transcriptional activator regulatory" evidence="6">
    <location>
        <begin position="435"/>
        <end position="510"/>
    </location>
</feature>